<dbReference type="EMBL" id="CAJEWN010000020">
    <property type="protein sequence ID" value="CAD2137510.1"/>
    <property type="molecule type" value="Genomic_DNA"/>
</dbReference>
<dbReference type="Proteomes" id="UP000580250">
    <property type="component" value="Unassembled WGS sequence"/>
</dbReference>
<dbReference type="AlphaFoldDB" id="A0A6V7TWS7"/>
<name>A0A6V7TWS7_MELEN</name>
<gene>
    <name evidence="1" type="ORF">MENT_LOCUS5457</name>
</gene>
<protein>
    <submittedName>
        <fullName evidence="1">Uncharacterized protein</fullName>
    </submittedName>
</protein>
<evidence type="ECO:0000313" key="1">
    <source>
        <dbReference type="EMBL" id="CAD2137510.1"/>
    </source>
</evidence>
<accession>A0A6V7TWS7</accession>
<sequence>MLKLNRLFNSYFCRQSNRRALTFCFVKLSSYNRNSSSFEIIESSNKFVDHQANFDIKNKGSIEAYLFQEELQLGENNIIQISLIQGKSGKRTISLTRMFKKENSEWKYLRLPNLLMPTDAYKFVRALDRIIIACNGEKIFDEFRLNKELCFEEIITDFYDISLILFRNEKGQLGFKLIKKLKSENKINSIFIPINSLLWIRKIFVKILEEFDGSEKLKELSVDLKNFESNEFIEQIDVVNQKEGTTLASNELKLGENNKIKIELREGVSGNRTIQIKNVYRLQNDSQWRDLYLPKLLLPDAFNFVKALDKIIIACDGERVFDLSNTNKKLAFEEINANIYDISLNLFRNERGFLVFQILQRKKTENGKPLKKERLTFLKLILYFGLEK</sequence>
<proteinExistence type="predicted"/>
<reference evidence="1 2" key="1">
    <citation type="submission" date="2020-08" db="EMBL/GenBank/DDBJ databases">
        <authorList>
            <person name="Koutsovoulos G."/>
            <person name="Danchin GJ E."/>
        </authorList>
    </citation>
    <scope>NUCLEOTIDE SEQUENCE [LARGE SCALE GENOMIC DNA]</scope>
</reference>
<comment type="caution">
    <text evidence="1">The sequence shown here is derived from an EMBL/GenBank/DDBJ whole genome shotgun (WGS) entry which is preliminary data.</text>
</comment>
<evidence type="ECO:0000313" key="2">
    <source>
        <dbReference type="Proteomes" id="UP000580250"/>
    </source>
</evidence>
<organism evidence="1 2">
    <name type="scientific">Meloidogyne enterolobii</name>
    <name type="common">Root-knot nematode worm</name>
    <name type="synonym">Meloidogyne mayaguensis</name>
    <dbReference type="NCBI Taxonomy" id="390850"/>
    <lineage>
        <taxon>Eukaryota</taxon>
        <taxon>Metazoa</taxon>
        <taxon>Ecdysozoa</taxon>
        <taxon>Nematoda</taxon>
        <taxon>Chromadorea</taxon>
        <taxon>Rhabditida</taxon>
        <taxon>Tylenchina</taxon>
        <taxon>Tylenchomorpha</taxon>
        <taxon>Tylenchoidea</taxon>
        <taxon>Meloidogynidae</taxon>
        <taxon>Meloidogyninae</taxon>
        <taxon>Meloidogyne</taxon>
    </lineage>
</organism>